<evidence type="ECO:0000256" key="4">
    <source>
        <dbReference type="ARBA" id="ARBA00022692"/>
    </source>
</evidence>
<keyword evidence="4 8" id="KW-0812">Transmembrane</keyword>
<evidence type="ECO:0000256" key="9">
    <source>
        <dbReference type="RuleBase" id="RU003357"/>
    </source>
</evidence>
<dbReference type="GO" id="GO:0009279">
    <property type="term" value="C:cell outer membrane"/>
    <property type="evidence" value="ECO:0007669"/>
    <property type="project" value="UniProtKB-SubCell"/>
</dbReference>
<dbReference type="PANTHER" id="PTHR40980">
    <property type="entry name" value="PLUG DOMAIN-CONTAINING PROTEIN"/>
    <property type="match status" value="1"/>
</dbReference>
<reference evidence="12 13" key="1">
    <citation type="journal article" date="2016" name="Front. Microbiol.">
        <title>Genomic Resource of Rice Seed Associated Bacteria.</title>
        <authorList>
            <person name="Midha S."/>
            <person name="Bansal K."/>
            <person name="Sharma S."/>
            <person name="Kumar N."/>
            <person name="Patil P.P."/>
            <person name="Chaudhry V."/>
            <person name="Patil P.B."/>
        </authorList>
    </citation>
    <scope>NUCLEOTIDE SEQUENCE [LARGE SCALE GENOMIC DNA]</scope>
    <source>
        <strain evidence="12 13">NS355</strain>
    </source>
</reference>
<proteinExistence type="inferred from homology"/>
<keyword evidence="2 8" id="KW-0813">Transport</keyword>
<dbReference type="Gene3D" id="2.170.130.10">
    <property type="entry name" value="TonB-dependent receptor, plug domain"/>
    <property type="match status" value="1"/>
</dbReference>
<dbReference type="Gene3D" id="2.40.170.20">
    <property type="entry name" value="TonB-dependent receptor, beta-barrel domain"/>
    <property type="match status" value="1"/>
</dbReference>
<dbReference type="EMBL" id="LDTF01000086">
    <property type="protein sequence ID" value="KTT96495.1"/>
    <property type="molecule type" value="Genomic_DNA"/>
</dbReference>
<feature type="domain" description="TonB-dependent receptor plug" evidence="11">
    <location>
        <begin position="57"/>
        <end position="154"/>
    </location>
</feature>
<evidence type="ECO:0000313" key="12">
    <source>
        <dbReference type="EMBL" id="KTT96495.1"/>
    </source>
</evidence>
<dbReference type="CDD" id="cd01347">
    <property type="entry name" value="ligand_gated_channel"/>
    <property type="match status" value="1"/>
</dbReference>
<feature type="domain" description="TonB-dependent receptor-like beta-barrel" evidence="10">
    <location>
        <begin position="425"/>
        <end position="896"/>
    </location>
</feature>
<dbReference type="PATRIC" id="fig|172044.3.peg.3236"/>
<keyword evidence="5 9" id="KW-0798">TonB box</keyword>
<dbReference type="Proteomes" id="UP000073923">
    <property type="component" value="Unassembled WGS sequence"/>
</dbReference>
<keyword evidence="6 8" id="KW-0472">Membrane</keyword>
<dbReference type="AlphaFoldDB" id="A0A147IMW7"/>
<protein>
    <recommendedName>
        <fullName evidence="14">TonB-dependent receptor</fullName>
    </recommendedName>
</protein>
<dbReference type="InterPro" id="IPR012910">
    <property type="entry name" value="Plug_dom"/>
</dbReference>
<comment type="similarity">
    <text evidence="8 9">Belongs to the TonB-dependent receptor family.</text>
</comment>
<name>A0A147IMW7_9SPHN</name>
<dbReference type="PANTHER" id="PTHR40980:SF3">
    <property type="entry name" value="TONB-DEPENDENT RECEPTOR-LIKE BETA-BARREL DOMAIN-CONTAINING PROTEIN"/>
    <property type="match status" value="1"/>
</dbReference>
<evidence type="ECO:0000256" key="5">
    <source>
        <dbReference type="ARBA" id="ARBA00023077"/>
    </source>
</evidence>
<dbReference type="InterPro" id="IPR000531">
    <property type="entry name" value="Beta-barrel_TonB"/>
</dbReference>
<dbReference type="Pfam" id="PF07715">
    <property type="entry name" value="Plug"/>
    <property type="match status" value="1"/>
</dbReference>
<comment type="subcellular location">
    <subcellularLocation>
        <location evidence="1 8">Cell outer membrane</location>
        <topology evidence="1 8">Multi-pass membrane protein</topology>
    </subcellularLocation>
</comment>
<evidence type="ECO:0000256" key="8">
    <source>
        <dbReference type="PROSITE-ProRule" id="PRU01360"/>
    </source>
</evidence>
<evidence type="ECO:0000259" key="11">
    <source>
        <dbReference type="Pfam" id="PF07715"/>
    </source>
</evidence>
<dbReference type="Pfam" id="PF00593">
    <property type="entry name" value="TonB_dep_Rec_b-barrel"/>
    <property type="match status" value="1"/>
</dbReference>
<evidence type="ECO:0000256" key="3">
    <source>
        <dbReference type="ARBA" id="ARBA00022452"/>
    </source>
</evidence>
<dbReference type="InterPro" id="IPR036942">
    <property type="entry name" value="Beta-barrel_TonB_sf"/>
</dbReference>
<keyword evidence="3 8" id="KW-1134">Transmembrane beta strand</keyword>
<dbReference type="InterPro" id="IPR010104">
    <property type="entry name" value="TonB_rcpt_bac"/>
</dbReference>
<sequence length="928" mass="99620">MPALLFCEGGAAAQAVQAVEADQPQGVNAPAPAEQTGNEIVVTGFRRSLDLANDAKRRADVVSDVISAEDIGQFPDLNLAESLQRITGVQITRSAGEGSGVSIRGLPQEFTRVQYNGRTLGSGGTRSFDFTAFSALFTSAVEVIKSPTSDMIEGGLSGTVNVQTARALAIGKTTVSASVEGVYEQERGKVTPRVAVLGNWVNKSGTFGINAGVAYEKREFLEKFVNTYGAETSRESPLFNAAGQAVQGGKTPPIDYNRDGDFNDTYSFMHGFDVWNNRGRRERLTGILGYQFKPNDNLEIYGDAFYSRFNNDTYTRRAQLRITDIAPQIAGGTNYGVRGSTIDTSFNNRLLGGSQGFLTTIDADGISNQATARGTFARIEVLSLAQGVKWTSGALTLEGQGAYFRSTNNNRNFGLQAQARASAAVSFPDGIGNGPSIQFNRGYDQLNPNNFYLNVADLAAFTSKDRNWEGRFDATYALPDGGFFRSVKAGIYASDRRFQNTAGFAVLNAGQIAALSGGKLTVTPGIEGGGAIQAGGFLTQGDFSGLPGNPQFLVVDTGKFDAIVPRSAYFDDQNIPPQAGQGFDVGEKTFAAYYRTDFMNGDERLAGNIGLRWVQTRTTSIGLIPDLTNIIIEPDRVNVTVPAAGQTSVKGVYSALLPSLNIRYNLTSDLLIRAAAARVIGRPGLGQLSAGTSVDANVRSINSGNPTLRPYKSDQLDLSLEYYFARGGLLSAAVFYKHLTDYIVSGQTTEVYTVSLRTGGTSTLEFRRNQPLNLLNGDVKGIELAAQLPFSYITSALDGLGLFGNYTYIDAPSIPRTQGGESFPLDGVAKHNYNIGGYFEKAGFAVRGSYSYRGRYSNGGGTFGDGNFVEPYGQLDGSISYKVTPAIDVSMDVTNLLDAHAKQVNSFGLFSFEGFTGRRFTGGVRFRF</sequence>
<evidence type="ECO:0000313" key="13">
    <source>
        <dbReference type="Proteomes" id="UP000073923"/>
    </source>
</evidence>
<dbReference type="SUPFAM" id="SSF56935">
    <property type="entry name" value="Porins"/>
    <property type="match status" value="1"/>
</dbReference>
<evidence type="ECO:0008006" key="14">
    <source>
        <dbReference type="Google" id="ProtNLM"/>
    </source>
</evidence>
<evidence type="ECO:0000256" key="2">
    <source>
        <dbReference type="ARBA" id="ARBA00022448"/>
    </source>
</evidence>
<dbReference type="InterPro" id="IPR039426">
    <property type="entry name" value="TonB-dep_rcpt-like"/>
</dbReference>
<keyword evidence="7 8" id="KW-0998">Cell outer membrane</keyword>
<evidence type="ECO:0000256" key="1">
    <source>
        <dbReference type="ARBA" id="ARBA00004571"/>
    </source>
</evidence>
<comment type="caution">
    <text evidence="12">The sequence shown here is derived from an EMBL/GenBank/DDBJ whole genome shotgun (WGS) entry which is preliminary data.</text>
</comment>
<organism evidence="12 13">
    <name type="scientific">Sphingomonas yabuuchiae</name>
    <dbReference type="NCBI Taxonomy" id="172044"/>
    <lineage>
        <taxon>Bacteria</taxon>
        <taxon>Pseudomonadati</taxon>
        <taxon>Pseudomonadota</taxon>
        <taxon>Alphaproteobacteria</taxon>
        <taxon>Sphingomonadales</taxon>
        <taxon>Sphingomonadaceae</taxon>
        <taxon>Sphingomonas</taxon>
    </lineage>
</organism>
<dbReference type="PROSITE" id="PS52016">
    <property type="entry name" value="TONB_DEPENDENT_REC_3"/>
    <property type="match status" value="1"/>
</dbReference>
<evidence type="ECO:0000256" key="6">
    <source>
        <dbReference type="ARBA" id="ARBA00023136"/>
    </source>
</evidence>
<gene>
    <name evidence="12" type="ORF">NS355_14260</name>
</gene>
<dbReference type="InterPro" id="IPR037066">
    <property type="entry name" value="Plug_dom_sf"/>
</dbReference>
<evidence type="ECO:0000259" key="10">
    <source>
        <dbReference type="Pfam" id="PF00593"/>
    </source>
</evidence>
<evidence type="ECO:0000256" key="7">
    <source>
        <dbReference type="ARBA" id="ARBA00023237"/>
    </source>
</evidence>
<accession>A0A147IMW7</accession>
<dbReference type="NCBIfam" id="TIGR01782">
    <property type="entry name" value="TonB-Xanth-Caul"/>
    <property type="match status" value="1"/>
</dbReference>